<evidence type="ECO:0000256" key="1">
    <source>
        <dbReference type="ARBA" id="ARBA00004370"/>
    </source>
</evidence>
<dbReference type="InterPro" id="IPR005311">
    <property type="entry name" value="PBP_dimer"/>
</dbReference>
<evidence type="ECO:0000256" key="3">
    <source>
        <dbReference type="ARBA" id="ARBA00023136"/>
    </source>
</evidence>
<keyword evidence="5" id="KW-1133">Transmembrane helix</keyword>
<evidence type="ECO:0000313" key="8">
    <source>
        <dbReference type="EMBL" id="NEZ65730.1"/>
    </source>
</evidence>
<evidence type="ECO:0000256" key="5">
    <source>
        <dbReference type="SAM" id="Phobius"/>
    </source>
</evidence>
<dbReference type="PANTHER" id="PTHR30627:SF1">
    <property type="entry name" value="PEPTIDOGLYCAN D,D-TRANSPEPTIDASE FTSI"/>
    <property type="match status" value="1"/>
</dbReference>
<accession>A0A6M0SBA6</accession>
<dbReference type="SUPFAM" id="SSF56601">
    <property type="entry name" value="beta-lactamase/transpeptidase-like"/>
    <property type="match status" value="1"/>
</dbReference>
<evidence type="ECO:0000259" key="6">
    <source>
        <dbReference type="Pfam" id="PF00905"/>
    </source>
</evidence>
<dbReference type="InterPro" id="IPR012338">
    <property type="entry name" value="Beta-lactam/transpept-like"/>
</dbReference>
<dbReference type="Gene3D" id="3.40.710.10">
    <property type="entry name" value="DD-peptidase/beta-lactamase superfamily"/>
    <property type="match status" value="1"/>
</dbReference>
<proteinExistence type="inferred from homology"/>
<sequence>MVTQPSSPERRPFSRRRPRHTSSPRFRLVTVWAFMVLVMFGLSARLARLQLVVGDQLKLQAEQQRQNVPQVPRASRRPIVDRQGNVLAVDRIVYTIYAHPMLFSRSRQEMAETLGSALGQPQDTLLQRFQEQETGIQVAVDVSEELTKRIRDLRLDGLELLPSQQRFYPQQTLMSQLVGYINLEGQPQAGLEYMLQDRLLYKLDNVPLPHTPKQLPNRDGLRLQLTVDSRLQRIAQRNLEATVRQYGAKRGALIVMDSRNGAVLSLAVTPTYDPNRYYEANVAQFRNWVISDLYEPGSTFKPINVAIALEEGLIAPGDYVYDEGRLQYDRWTIQNVDYQAVGGRGSITITDVLRHSSNVGMVHIMERLKRSTYYDWLAQLGLGNATGIELPAEATAQLKSRSQFVNSEVEAATTSFGQGFSLNPMQLVQLHAALANGGELVTPHLVRGLIDQEGNPTWQPQRPPAKQVFSKDTTQAVLQMMEAVVESGSGKTARIANYRLAGKTGTAQKANEYGEYGDGRIVSFVGIVPGENPRYVVLAVIDEPLGEDAYGSTVTAPLVKSVVESLVVMAGVPPSRHAE</sequence>
<dbReference type="Gene3D" id="3.90.1310.10">
    <property type="entry name" value="Penicillin-binding protein 2a (Domain 2)"/>
    <property type="match status" value="1"/>
</dbReference>
<dbReference type="GO" id="GO:0071555">
    <property type="term" value="P:cell wall organization"/>
    <property type="evidence" value="ECO:0007669"/>
    <property type="project" value="TreeGrafter"/>
</dbReference>
<reference evidence="8 9" key="1">
    <citation type="journal article" date="2020" name="Microb. Ecol.">
        <title>Ecogenomics of the Marine Benthic Filamentous Cyanobacterium Adonisia.</title>
        <authorList>
            <person name="Walter J.M."/>
            <person name="Coutinho F.H."/>
            <person name="Leomil L."/>
            <person name="Hargreaves P.I."/>
            <person name="Campeao M.E."/>
            <person name="Vieira V.V."/>
            <person name="Silva B.S."/>
            <person name="Fistarol G.O."/>
            <person name="Salomon P.S."/>
            <person name="Sawabe T."/>
            <person name="Mino S."/>
            <person name="Hosokawa M."/>
            <person name="Miyashita H."/>
            <person name="Maruyama F."/>
            <person name="van Verk M.C."/>
            <person name="Dutilh B.E."/>
            <person name="Thompson C.C."/>
            <person name="Thompson F.L."/>
        </authorList>
    </citation>
    <scope>NUCLEOTIDE SEQUENCE [LARGE SCALE GENOMIC DNA]</scope>
    <source>
        <strain evidence="8 9">CCMR0082</strain>
    </source>
</reference>
<comment type="caution">
    <text evidence="8">The sequence shown here is derived from an EMBL/GenBank/DDBJ whole genome shotgun (WGS) entry which is preliminary data.</text>
</comment>
<evidence type="ECO:0000256" key="4">
    <source>
        <dbReference type="SAM" id="MobiDB-lite"/>
    </source>
</evidence>
<dbReference type="InterPro" id="IPR036138">
    <property type="entry name" value="PBP_dimer_sf"/>
</dbReference>
<comment type="subcellular location">
    <subcellularLocation>
        <location evidence="1">Membrane</location>
    </subcellularLocation>
</comment>
<feature type="domain" description="Penicillin-binding protein transpeptidase" evidence="6">
    <location>
        <begin position="251"/>
        <end position="563"/>
    </location>
</feature>
<keyword evidence="3 5" id="KW-0472">Membrane</keyword>
<dbReference type="Pfam" id="PF00905">
    <property type="entry name" value="Transpeptidase"/>
    <property type="match status" value="1"/>
</dbReference>
<evidence type="ECO:0000259" key="7">
    <source>
        <dbReference type="Pfam" id="PF03717"/>
    </source>
</evidence>
<evidence type="ECO:0000256" key="2">
    <source>
        <dbReference type="ARBA" id="ARBA00007171"/>
    </source>
</evidence>
<organism evidence="8 9">
    <name type="scientific">Adonisia turfae CCMR0082</name>
    <dbReference type="NCBI Taxonomy" id="2304604"/>
    <lineage>
        <taxon>Bacteria</taxon>
        <taxon>Bacillati</taxon>
        <taxon>Cyanobacteriota</taxon>
        <taxon>Adonisia</taxon>
        <taxon>Adonisia turfae</taxon>
    </lineage>
</organism>
<dbReference type="SUPFAM" id="SSF56519">
    <property type="entry name" value="Penicillin binding protein dimerisation domain"/>
    <property type="match status" value="1"/>
</dbReference>
<dbReference type="GO" id="GO:0005886">
    <property type="term" value="C:plasma membrane"/>
    <property type="evidence" value="ECO:0007669"/>
    <property type="project" value="TreeGrafter"/>
</dbReference>
<dbReference type="GO" id="GO:0008658">
    <property type="term" value="F:penicillin binding"/>
    <property type="evidence" value="ECO:0007669"/>
    <property type="project" value="InterPro"/>
</dbReference>
<dbReference type="AlphaFoldDB" id="A0A6M0SBA6"/>
<dbReference type="Pfam" id="PF03717">
    <property type="entry name" value="PBP_dimer"/>
    <property type="match status" value="1"/>
</dbReference>
<feature type="region of interest" description="Disordered" evidence="4">
    <location>
        <begin position="1"/>
        <end position="20"/>
    </location>
</feature>
<comment type="similarity">
    <text evidence="2">Belongs to the transpeptidase family.</text>
</comment>
<feature type="transmembrane region" description="Helical" evidence="5">
    <location>
        <begin position="26"/>
        <end position="47"/>
    </location>
</feature>
<keyword evidence="5" id="KW-0812">Transmembrane</keyword>
<dbReference type="InterPro" id="IPR050515">
    <property type="entry name" value="Beta-lactam/transpept"/>
</dbReference>
<gene>
    <name evidence="8" type="ORF">D0962_23725</name>
</gene>
<name>A0A6M0SBA6_9CYAN</name>
<dbReference type="EMBL" id="QZCE01000002">
    <property type="protein sequence ID" value="NEZ65730.1"/>
    <property type="molecule type" value="Genomic_DNA"/>
</dbReference>
<dbReference type="RefSeq" id="WP_163667052.1">
    <property type="nucleotide sequence ID" value="NZ_QZCE01000002.1"/>
</dbReference>
<dbReference type="InterPro" id="IPR001460">
    <property type="entry name" value="PCN-bd_Tpept"/>
</dbReference>
<dbReference type="Gene3D" id="3.30.450.330">
    <property type="match status" value="1"/>
</dbReference>
<feature type="domain" description="Penicillin-binding protein dimerisation" evidence="7">
    <location>
        <begin position="74"/>
        <end position="184"/>
    </location>
</feature>
<dbReference type="Proteomes" id="UP000473574">
    <property type="component" value="Unassembled WGS sequence"/>
</dbReference>
<dbReference type="PANTHER" id="PTHR30627">
    <property type="entry name" value="PEPTIDOGLYCAN D,D-TRANSPEPTIDASE"/>
    <property type="match status" value="1"/>
</dbReference>
<evidence type="ECO:0000313" key="9">
    <source>
        <dbReference type="Proteomes" id="UP000473574"/>
    </source>
</evidence>
<protein>
    <submittedName>
        <fullName evidence="8">Penicillin-binding protein 2</fullName>
    </submittedName>
</protein>